<organism evidence="2 3">
    <name type="scientific">Ralstonia edaphi</name>
    <dbReference type="NCBI Taxonomy" id="3058599"/>
    <lineage>
        <taxon>Bacteria</taxon>
        <taxon>Pseudomonadati</taxon>
        <taxon>Pseudomonadota</taxon>
        <taxon>Betaproteobacteria</taxon>
        <taxon>Burkholderiales</taxon>
        <taxon>Burkholderiaceae</taxon>
        <taxon>Ralstonia</taxon>
    </lineage>
</organism>
<dbReference type="EMBL" id="CATWHI010000002">
    <property type="protein sequence ID" value="CAJ0738625.1"/>
    <property type="molecule type" value="Genomic_DNA"/>
</dbReference>
<gene>
    <name evidence="2" type="ORF">R16034_01219</name>
</gene>
<proteinExistence type="predicted"/>
<name>A0AB72WZF5_9RALS</name>
<accession>A0AB72WZF5</accession>
<dbReference type="AlphaFoldDB" id="A0AB72WZF5"/>
<sequence>MIFRTAQGQNRLREAAAASGLLVQEERKRISFRGSRTQRGATMHFADIAAQHRRMKGSGKRLSGRYRAPRRRVRRSGRAARPRTSRRDAGWPCRWLPGGCGAVGHVDHRRGTGRCSPAIGERQHGGIPPRGGPALDRSARGSTGAGTATGTGSRTTTVRVGCGGATTQPATEAASTAHRVRRGRIDMIGLVLSLWKRAVARELALILRTASRKAVTIGNSRLLPRQLRRLDRRRRLIGRRQVGGNSGRRRLVGWRNGMCGQHAIDGHGFPQGKTH</sequence>
<dbReference type="Proteomes" id="UP001189225">
    <property type="component" value="Unassembled WGS sequence"/>
</dbReference>
<evidence type="ECO:0000313" key="2">
    <source>
        <dbReference type="EMBL" id="CAJ0738625.1"/>
    </source>
</evidence>
<feature type="compositionally biased region" description="Basic residues" evidence="1">
    <location>
        <begin position="55"/>
        <end position="84"/>
    </location>
</feature>
<protein>
    <submittedName>
        <fullName evidence="2">Uncharacterized protein</fullName>
    </submittedName>
</protein>
<keyword evidence="3" id="KW-1185">Reference proteome</keyword>
<evidence type="ECO:0000256" key="1">
    <source>
        <dbReference type="SAM" id="MobiDB-lite"/>
    </source>
</evidence>
<comment type="caution">
    <text evidence="2">The sequence shown here is derived from an EMBL/GenBank/DDBJ whole genome shotgun (WGS) entry which is preliminary data.</text>
</comment>
<feature type="compositionally biased region" description="Low complexity" evidence="1">
    <location>
        <begin position="150"/>
        <end position="160"/>
    </location>
</feature>
<reference evidence="2 3" key="1">
    <citation type="submission" date="2023-07" db="EMBL/GenBank/DDBJ databases">
        <authorList>
            <person name="Peeters C."/>
        </authorList>
    </citation>
    <scope>NUCLEOTIDE SEQUENCE [LARGE SCALE GENOMIC DNA]</scope>
    <source>
        <strain evidence="2 3">R-16034</strain>
    </source>
</reference>
<feature type="region of interest" description="Disordered" evidence="1">
    <location>
        <begin position="55"/>
        <end position="91"/>
    </location>
</feature>
<feature type="region of interest" description="Disordered" evidence="1">
    <location>
        <begin position="114"/>
        <end position="175"/>
    </location>
</feature>
<evidence type="ECO:0000313" key="3">
    <source>
        <dbReference type="Proteomes" id="UP001189225"/>
    </source>
</evidence>